<keyword evidence="3 9" id="KW-0808">Transferase</keyword>
<dbReference type="InterPro" id="IPR004167">
    <property type="entry name" value="PSBD"/>
</dbReference>
<evidence type="ECO:0000259" key="11">
    <source>
        <dbReference type="PROSITE" id="PS51826"/>
    </source>
</evidence>
<dbReference type="Pfam" id="PF00198">
    <property type="entry name" value="2-oxoacid_dh"/>
    <property type="match status" value="1"/>
</dbReference>
<dbReference type="CDD" id="cd06849">
    <property type="entry name" value="lipoyl_domain"/>
    <property type="match status" value="2"/>
</dbReference>
<evidence type="ECO:0000256" key="1">
    <source>
        <dbReference type="ARBA" id="ARBA00007317"/>
    </source>
</evidence>
<evidence type="ECO:0000256" key="3">
    <source>
        <dbReference type="ARBA" id="ARBA00022679"/>
    </source>
</evidence>
<dbReference type="SUPFAM" id="SSF51230">
    <property type="entry name" value="Single hybrid motif"/>
    <property type="match status" value="2"/>
</dbReference>
<dbReference type="InterPro" id="IPR011053">
    <property type="entry name" value="Single_hybrid_motif"/>
</dbReference>
<dbReference type="InterPro" id="IPR023213">
    <property type="entry name" value="CAT-like_dom_sf"/>
</dbReference>
<dbReference type="EC" id="2.3.1.12" evidence="9"/>
<evidence type="ECO:0000256" key="7">
    <source>
        <dbReference type="ARBA" id="ARBA00025211"/>
    </source>
</evidence>
<dbReference type="InterPro" id="IPR006256">
    <property type="entry name" value="AcTrfase_Pyrv_DH_cplx"/>
</dbReference>
<sequence length="549" mass="56604">MAIEQVLIPDLGGADGVDVIELCVAVGDSVEIEDSLIVVETDKASLDVPSTVAGIVKAIHVAEGAKVNEGDVCVDIETSAAAESAPAEEVAVQPAPAVAAASEEVETAPVAVAASSPAELEIKVPDLGGADGVDVIEVCVAVGDEVSEGDSLIVLETDKASMEIPAEHSGKIIAFSVNEGDKVNEGQVIGSLQVEGAATAVSEPAVAAPAAASTAAKEVRNVPVPVAAKLPPAATGAGKSNRDSHAGPAVRKLARELGVDLTLISPTGPRGRILKDDLHDFVKGAMKQLAEGGAASSSVAGGATGIPPRPTVDFAKFGDISVEPLSKIDKLTALNMQRSWLNVPHVTQFDDADITDLEEFRKSLKAEGEKRGVKVTPVAFLIKAVASALAQNPKFNSSLDAAMENRITKGYVNVGMAVDTPRGLVVPVIKDADKKGLWEIAADVIELSIKARDGKLKPNEMQGGCFTVSSLGAMGGTGFTPIVNTPEVGILGVSKAQIKPVWNGSEFVPRQMLPLALSYDHCAINGGDAGRFMTTIVAELSDVRRLILN</sequence>
<evidence type="ECO:0000256" key="4">
    <source>
        <dbReference type="ARBA" id="ARBA00022737"/>
    </source>
</evidence>
<dbReference type="InterPro" id="IPR050743">
    <property type="entry name" value="2-oxoacid_DH_E2_comp"/>
</dbReference>
<organism evidence="12 13">
    <name type="scientific">Umboniibacter marinipuniceus</name>
    <dbReference type="NCBI Taxonomy" id="569599"/>
    <lineage>
        <taxon>Bacteria</taxon>
        <taxon>Pseudomonadati</taxon>
        <taxon>Pseudomonadota</taxon>
        <taxon>Gammaproteobacteria</taxon>
        <taxon>Cellvibrionales</taxon>
        <taxon>Cellvibrionaceae</taxon>
        <taxon>Umboniibacter</taxon>
    </lineage>
</organism>
<dbReference type="EMBL" id="REFJ01000004">
    <property type="protein sequence ID" value="RMA79243.1"/>
    <property type="molecule type" value="Genomic_DNA"/>
</dbReference>
<dbReference type="GO" id="GO:0045254">
    <property type="term" value="C:pyruvate dehydrogenase complex"/>
    <property type="evidence" value="ECO:0007669"/>
    <property type="project" value="UniProtKB-UniRule"/>
</dbReference>
<dbReference type="GO" id="GO:0031405">
    <property type="term" value="F:lipoic acid binding"/>
    <property type="evidence" value="ECO:0007669"/>
    <property type="project" value="TreeGrafter"/>
</dbReference>
<evidence type="ECO:0000256" key="2">
    <source>
        <dbReference type="ARBA" id="ARBA00011484"/>
    </source>
</evidence>
<keyword evidence="5 9" id="KW-0450">Lipoyl</keyword>
<dbReference type="PANTHER" id="PTHR43178:SF2">
    <property type="entry name" value="DIHYDROLIPOYLLYSINE-RESIDUE ACETYLTRANSFERASE COMPONENT OF PYRUVATE DEHYDROGENASE COMPLEX"/>
    <property type="match status" value="1"/>
</dbReference>
<evidence type="ECO:0000313" key="12">
    <source>
        <dbReference type="EMBL" id="RMA79243.1"/>
    </source>
</evidence>
<keyword evidence="13" id="KW-1185">Reference proteome</keyword>
<dbReference type="InterPro" id="IPR000089">
    <property type="entry name" value="Biotin_lipoyl"/>
</dbReference>
<dbReference type="NCBIfam" id="TIGR01348">
    <property type="entry name" value="PDHac_trf_long"/>
    <property type="match status" value="1"/>
</dbReference>
<reference evidence="12 13" key="1">
    <citation type="submission" date="2018-10" db="EMBL/GenBank/DDBJ databases">
        <title>Genomic Encyclopedia of Type Strains, Phase IV (KMG-IV): sequencing the most valuable type-strain genomes for metagenomic binning, comparative biology and taxonomic classification.</title>
        <authorList>
            <person name="Goeker M."/>
        </authorList>
    </citation>
    <scope>NUCLEOTIDE SEQUENCE [LARGE SCALE GENOMIC DNA]</scope>
    <source>
        <strain evidence="12 13">DSM 25080</strain>
    </source>
</reference>
<proteinExistence type="inferred from homology"/>
<evidence type="ECO:0000256" key="8">
    <source>
        <dbReference type="ARBA" id="ARBA00048370"/>
    </source>
</evidence>
<comment type="function">
    <text evidence="7">The pyruvate dehydrogenase complex catalyzes the overall conversion of pyruvate to acetyl-CoA and CO(2). It contains multiple copies of three enzymatic components: pyruvate dehydrogenase (E1), dihydrolipoamide acetyltransferase (E2) and lipoamide dehydrogenase (E3).</text>
</comment>
<comment type="similarity">
    <text evidence="1 9">Belongs to the 2-oxoacid dehydrogenase family.</text>
</comment>
<dbReference type="Gene3D" id="2.40.50.100">
    <property type="match status" value="2"/>
</dbReference>
<dbReference type="GO" id="GO:0005737">
    <property type="term" value="C:cytoplasm"/>
    <property type="evidence" value="ECO:0007669"/>
    <property type="project" value="TreeGrafter"/>
</dbReference>
<dbReference type="Gene3D" id="3.30.559.10">
    <property type="entry name" value="Chloramphenicol acetyltransferase-like domain"/>
    <property type="match status" value="1"/>
</dbReference>
<dbReference type="GO" id="GO:0006086">
    <property type="term" value="P:pyruvate decarboxylation to acetyl-CoA"/>
    <property type="evidence" value="ECO:0007669"/>
    <property type="project" value="UniProtKB-UniRule"/>
</dbReference>
<dbReference type="FunFam" id="3.30.559.10:FF:000004">
    <property type="entry name" value="Acetyltransferase component of pyruvate dehydrogenase complex"/>
    <property type="match status" value="1"/>
</dbReference>
<feature type="domain" description="Lipoyl-binding" evidence="10">
    <location>
        <begin position="119"/>
        <end position="193"/>
    </location>
</feature>
<dbReference type="OrthoDB" id="9805770at2"/>
<dbReference type="Proteomes" id="UP000267187">
    <property type="component" value="Unassembled WGS sequence"/>
</dbReference>
<gene>
    <name evidence="12" type="ORF">DFR27_1679</name>
</gene>
<dbReference type="InterPro" id="IPR036625">
    <property type="entry name" value="E3-bd_dom_sf"/>
</dbReference>
<dbReference type="Pfam" id="PF02817">
    <property type="entry name" value="E3_binding"/>
    <property type="match status" value="1"/>
</dbReference>
<dbReference type="SUPFAM" id="SSF47005">
    <property type="entry name" value="Peripheral subunit-binding domain of 2-oxo acid dehydrogenase complex"/>
    <property type="match status" value="1"/>
</dbReference>
<dbReference type="PROSITE" id="PS50968">
    <property type="entry name" value="BIOTINYL_LIPOYL"/>
    <property type="match status" value="2"/>
</dbReference>
<dbReference type="Pfam" id="PF00364">
    <property type="entry name" value="Biotin_lipoyl"/>
    <property type="match status" value="2"/>
</dbReference>
<evidence type="ECO:0000256" key="9">
    <source>
        <dbReference type="RuleBase" id="RU361137"/>
    </source>
</evidence>
<protein>
    <recommendedName>
        <fullName evidence="9">Acetyltransferase component of pyruvate dehydrogenase complex</fullName>
        <ecNumber evidence="9">2.3.1.12</ecNumber>
    </recommendedName>
</protein>
<comment type="caution">
    <text evidence="12">The sequence shown here is derived from an EMBL/GenBank/DDBJ whole genome shotgun (WGS) entry which is preliminary data.</text>
</comment>
<comment type="subunit">
    <text evidence="2 9">Forms a 24-polypeptide structural core with octahedral symmetry.</text>
</comment>
<comment type="cofactor">
    <cofactor evidence="9">
        <name>(R)-lipoate</name>
        <dbReference type="ChEBI" id="CHEBI:83088"/>
    </cofactor>
    <text evidence="9">Binds 2 lipoyl cofactors covalently.</text>
</comment>
<feature type="domain" description="Peripheral subunit-binding (PSBD)" evidence="11">
    <location>
        <begin position="245"/>
        <end position="282"/>
    </location>
</feature>
<keyword evidence="12" id="KW-0670">Pyruvate</keyword>
<keyword evidence="6 9" id="KW-0012">Acyltransferase</keyword>
<dbReference type="GO" id="GO:0004742">
    <property type="term" value="F:dihydrolipoyllysine-residue acetyltransferase activity"/>
    <property type="evidence" value="ECO:0007669"/>
    <property type="project" value="UniProtKB-UniRule"/>
</dbReference>
<dbReference type="InterPro" id="IPR003016">
    <property type="entry name" value="2-oxoA_DH_lipoyl-BS"/>
</dbReference>
<dbReference type="PROSITE" id="PS00189">
    <property type="entry name" value="LIPOYL"/>
    <property type="match status" value="2"/>
</dbReference>
<name>A0A3M0A2N4_9GAMM</name>
<dbReference type="PROSITE" id="PS51826">
    <property type="entry name" value="PSBD"/>
    <property type="match status" value="1"/>
</dbReference>
<feature type="domain" description="Lipoyl-binding" evidence="10">
    <location>
        <begin position="3"/>
        <end position="77"/>
    </location>
</feature>
<dbReference type="RefSeq" id="WP_121877007.1">
    <property type="nucleotide sequence ID" value="NZ_REFJ01000004.1"/>
</dbReference>
<comment type="catalytic activity">
    <reaction evidence="8 9">
        <text>N(6)-[(R)-dihydrolipoyl]-L-lysyl-[protein] + acetyl-CoA = N(6)-[(R)-S(8)-acetyldihydrolipoyl]-L-lysyl-[protein] + CoA</text>
        <dbReference type="Rhea" id="RHEA:17017"/>
        <dbReference type="Rhea" id="RHEA-COMP:10475"/>
        <dbReference type="Rhea" id="RHEA-COMP:10478"/>
        <dbReference type="ChEBI" id="CHEBI:57287"/>
        <dbReference type="ChEBI" id="CHEBI:57288"/>
        <dbReference type="ChEBI" id="CHEBI:83100"/>
        <dbReference type="ChEBI" id="CHEBI:83111"/>
        <dbReference type="EC" id="2.3.1.12"/>
    </reaction>
</comment>
<accession>A0A3M0A2N4</accession>
<evidence type="ECO:0000259" key="10">
    <source>
        <dbReference type="PROSITE" id="PS50968"/>
    </source>
</evidence>
<evidence type="ECO:0000313" key="13">
    <source>
        <dbReference type="Proteomes" id="UP000267187"/>
    </source>
</evidence>
<evidence type="ECO:0000256" key="5">
    <source>
        <dbReference type="ARBA" id="ARBA00022823"/>
    </source>
</evidence>
<keyword evidence="4" id="KW-0677">Repeat</keyword>
<dbReference type="SUPFAM" id="SSF52777">
    <property type="entry name" value="CoA-dependent acyltransferases"/>
    <property type="match status" value="1"/>
</dbReference>
<dbReference type="AlphaFoldDB" id="A0A3M0A2N4"/>
<evidence type="ECO:0000256" key="6">
    <source>
        <dbReference type="ARBA" id="ARBA00023315"/>
    </source>
</evidence>
<dbReference type="Gene3D" id="4.10.320.10">
    <property type="entry name" value="E3-binding domain"/>
    <property type="match status" value="1"/>
</dbReference>
<dbReference type="InterPro" id="IPR001078">
    <property type="entry name" value="2-oxoacid_DH_actylTfrase"/>
</dbReference>
<dbReference type="PANTHER" id="PTHR43178">
    <property type="entry name" value="DIHYDROLIPOAMIDE ACETYLTRANSFERASE COMPONENT OF PYRUVATE DEHYDROGENASE COMPLEX"/>
    <property type="match status" value="1"/>
</dbReference>